<dbReference type="Proteomes" id="UP000075243">
    <property type="component" value="Chromosome 7"/>
</dbReference>
<dbReference type="OMA" id="VKEHLWM"/>
<evidence type="ECO:0000313" key="1">
    <source>
        <dbReference type="EMBL" id="KYP64041.1"/>
    </source>
</evidence>
<organism evidence="1 2">
    <name type="scientific">Cajanus cajan</name>
    <name type="common">Pigeon pea</name>
    <name type="synonym">Cajanus indicus</name>
    <dbReference type="NCBI Taxonomy" id="3821"/>
    <lineage>
        <taxon>Eukaryota</taxon>
        <taxon>Viridiplantae</taxon>
        <taxon>Streptophyta</taxon>
        <taxon>Embryophyta</taxon>
        <taxon>Tracheophyta</taxon>
        <taxon>Spermatophyta</taxon>
        <taxon>Magnoliopsida</taxon>
        <taxon>eudicotyledons</taxon>
        <taxon>Gunneridae</taxon>
        <taxon>Pentapetalae</taxon>
        <taxon>rosids</taxon>
        <taxon>fabids</taxon>
        <taxon>Fabales</taxon>
        <taxon>Fabaceae</taxon>
        <taxon>Papilionoideae</taxon>
        <taxon>50 kb inversion clade</taxon>
        <taxon>NPAAA clade</taxon>
        <taxon>indigoferoid/millettioid clade</taxon>
        <taxon>Phaseoleae</taxon>
        <taxon>Cajanus</taxon>
    </lineage>
</organism>
<reference evidence="1 2" key="1">
    <citation type="journal article" date="2012" name="Nat. Biotechnol.">
        <title>Draft genome sequence of pigeonpea (Cajanus cajan), an orphan legume crop of resource-poor farmers.</title>
        <authorList>
            <person name="Varshney R.K."/>
            <person name="Chen W."/>
            <person name="Li Y."/>
            <person name="Bharti A.K."/>
            <person name="Saxena R.K."/>
            <person name="Schlueter J.A."/>
            <person name="Donoghue M.T."/>
            <person name="Azam S."/>
            <person name="Fan G."/>
            <person name="Whaley A.M."/>
            <person name="Farmer A.D."/>
            <person name="Sheridan J."/>
            <person name="Iwata A."/>
            <person name="Tuteja R."/>
            <person name="Penmetsa R.V."/>
            <person name="Wu W."/>
            <person name="Upadhyaya H.D."/>
            <person name="Yang S.P."/>
            <person name="Shah T."/>
            <person name="Saxena K.B."/>
            <person name="Michael T."/>
            <person name="McCombie W.R."/>
            <person name="Yang B."/>
            <person name="Zhang G."/>
            <person name="Yang H."/>
            <person name="Wang J."/>
            <person name="Spillane C."/>
            <person name="Cook D.R."/>
            <person name="May G.D."/>
            <person name="Xu X."/>
            <person name="Jackson S.A."/>
        </authorList>
    </citation>
    <scope>NUCLEOTIDE SEQUENCE [LARGE SCALE GENOMIC DNA]</scope>
    <source>
        <strain evidence="2">cv. Asha</strain>
    </source>
</reference>
<protein>
    <submittedName>
        <fullName evidence="1">Retrovirus-related Pol polyprotein from transposon TNT 1-94</fullName>
    </submittedName>
</protein>
<sequence length="55" mass="6344">MTSNVNNKKSTSSYMMTFVKGVVSWKSKLQKFVALSSIEVEYIDITKAVKEHLWM</sequence>
<proteinExistence type="predicted"/>
<accession>A0A151TAH2</accession>
<gene>
    <name evidence="1" type="ORF">KK1_018628</name>
</gene>
<dbReference type="AlphaFoldDB" id="A0A151TAH2"/>
<name>A0A151TAH2_CAJCA</name>
<dbReference type="EMBL" id="CM003609">
    <property type="protein sequence ID" value="KYP64041.1"/>
    <property type="molecule type" value="Genomic_DNA"/>
</dbReference>
<dbReference type="Gramene" id="C.cajan_18097.t">
    <property type="protein sequence ID" value="C.cajan_18097.t.cds1"/>
    <property type="gene ID" value="C.cajan_18097"/>
</dbReference>
<evidence type="ECO:0000313" key="2">
    <source>
        <dbReference type="Proteomes" id="UP000075243"/>
    </source>
</evidence>
<keyword evidence="2" id="KW-1185">Reference proteome</keyword>